<dbReference type="InterPro" id="IPR019734">
    <property type="entry name" value="TPR_rpt"/>
</dbReference>
<name>A0ABV7A5F7_9BACI</name>
<evidence type="ECO:0000256" key="2">
    <source>
        <dbReference type="ARBA" id="ARBA00022803"/>
    </source>
</evidence>
<reference evidence="5" key="1">
    <citation type="journal article" date="2019" name="Int. J. Syst. Evol. Microbiol.">
        <title>The Global Catalogue of Microorganisms (GCM) 10K type strain sequencing project: providing services to taxonomists for standard genome sequencing and annotation.</title>
        <authorList>
            <consortium name="The Broad Institute Genomics Platform"/>
            <consortium name="The Broad Institute Genome Sequencing Center for Infectious Disease"/>
            <person name="Wu L."/>
            <person name="Ma J."/>
        </authorList>
    </citation>
    <scope>NUCLEOTIDE SEQUENCE [LARGE SCALE GENOMIC DNA]</scope>
    <source>
        <strain evidence="5">KCTC 13193</strain>
    </source>
</reference>
<dbReference type="EMBL" id="JBHRRZ010000014">
    <property type="protein sequence ID" value="MFC2948317.1"/>
    <property type="molecule type" value="Genomic_DNA"/>
</dbReference>
<dbReference type="SMART" id="SM00028">
    <property type="entry name" value="TPR"/>
    <property type="match status" value="6"/>
</dbReference>
<keyword evidence="5" id="KW-1185">Reference proteome</keyword>
<gene>
    <name evidence="4" type="ORF">ACFODW_08190</name>
</gene>
<dbReference type="PANTHER" id="PTHR45586">
    <property type="entry name" value="TPR REPEAT-CONTAINING PROTEIN PA4667"/>
    <property type="match status" value="1"/>
</dbReference>
<feature type="repeat" description="TPR" evidence="3">
    <location>
        <begin position="235"/>
        <end position="268"/>
    </location>
</feature>
<evidence type="ECO:0000256" key="3">
    <source>
        <dbReference type="PROSITE-ProRule" id="PRU00339"/>
    </source>
</evidence>
<dbReference type="InterPro" id="IPR051012">
    <property type="entry name" value="CellSynth/LPSAsmb/PSIAsmb"/>
</dbReference>
<sequence length="421" mass="48559">MDTIMEAVKLVESNQTEKAIELLENYLPKADEEEKFTIAELYNQWGFLQEASEILNSLLQQYPEESDLKVMLADIYVELEDDEAAINLLNEINEDDEAYVQTLIQLADLYQAQGLFEVAEQKLLTAKQHEPNEPVVDLALAELLFSIGEYRKAITYYEKILPKTKELANISINDRLAEAHAASGEYEEALQFYQDIESEHPDTLFKYGFTAKQANRSDIAIKAWEHVIKIDPYYHTVYYQLAKVYEEDGRTQEAYDTAKKGLEIDEFNKELFYFAGVLAHQLEKEDESETLVREAIALDPDYKEAILFLIEMFKTSGDSTKIIDLITELKSTGADDSLYDWELARAYNEEELYEDALNSYNTAYNGLKEDADFLKEYGYFLTEEGRIGAAIPIFEAYLIHQPSDTDIEEFLSRLKMENESR</sequence>
<dbReference type="Gene3D" id="1.25.40.10">
    <property type="entry name" value="Tetratricopeptide repeat domain"/>
    <property type="match status" value="4"/>
</dbReference>
<keyword evidence="2 3" id="KW-0802">TPR repeat</keyword>
<evidence type="ECO:0000313" key="4">
    <source>
        <dbReference type="EMBL" id="MFC2948317.1"/>
    </source>
</evidence>
<comment type="caution">
    <text evidence="4">The sequence shown here is derived from an EMBL/GenBank/DDBJ whole genome shotgun (WGS) entry which is preliminary data.</text>
</comment>
<dbReference type="Pfam" id="PF13174">
    <property type="entry name" value="TPR_6"/>
    <property type="match status" value="1"/>
</dbReference>
<dbReference type="PROSITE" id="PS50005">
    <property type="entry name" value="TPR"/>
    <property type="match status" value="2"/>
</dbReference>
<dbReference type="Pfam" id="PF25058">
    <property type="entry name" value="ARM_TT21"/>
    <property type="match status" value="1"/>
</dbReference>
<dbReference type="Pfam" id="PF13181">
    <property type="entry name" value="TPR_8"/>
    <property type="match status" value="1"/>
</dbReference>
<dbReference type="Proteomes" id="UP001595387">
    <property type="component" value="Unassembled WGS sequence"/>
</dbReference>
<proteinExistence type="predicted"/>
<dbReference type="RefSeq" id="WP_390305142.1">
    <property type="nucleotide sequence ID" value="NZ_JBHRRZ010000014.1"/>
</dbReference>
<keyword evidence="1" id="KW-0677">Repeat</keyword>
<protein>
    <submittedName>
        <fullName evidence="4">Tetratricopeptide repeat protein</fullName>
    </submittedName>
</protein>
<organism evidence="4 5">
    <name type="scientific">Virgibacillus sediminis</name>
    <dbReference type="NCBI Taxonomy" id="202260"/>
    <lineage>
        <taxon>Bacteria</taxon>
        <taxon>Bacillati</taxon>
        <taxon>Bacillota</taxon>
        <taxon>Bacilli</taxon>
        <taxon>Bacillales</taxon>
        <taxon>Bacillaceae</taxon>
        <taxon>Virgibacillus</taxon>
    </lineage>
</organism>
<feature type="repeat" description="TPR" evidence="3">
    <location>
        <begin position="170"/>
        <end position="203"/>
    </location>
</feature>
<dbReference type="PANTHER" id="PTHR45586:SF15">
    <property type="entry name" value="TPR REPEAT-CONTAINING PROTEIN YPIA"/>
    <property type="match status" value="1"/>
</dbReference>
<evidence type="ECO:0000313" key="5">
    <source>
        <dbReference type="Proteomes" id="UP001595387"/>
    </source>
</evidence>
<dbReference type="SUPFAM" id="SSF48452">
    <property type="entry name" value="TPR-like"/>
    <property type="match status" value="2"/>
</dbReference>
<evidence type="ECO:0000256" key="1">
    <source>
        <dbReference type="ARBA" id="ARBA00022737"/>
    </source>
</evidence>
<dbReference type="InterPro" id="IPR011990">
    <property type="entry name" value="TPR-like_helical_dom_sf"/>
</dbReference>
<accession>A0ABV7A5F7</accession>